<feature type="transmembrane region" description="Helical" evidence="1">
    <location>
        <begin position="104"/>
        <end position="123"/>
    </location>
</feature>
<dbReference type="EMBL" id="JAACJO010000007">
    <property type="protein sequence ID" value="KAF5355618.1"/>
    <property type="molecule type" value="Genomic_DNA"/>
</dbReference>
<feature type="domain" description="DUF7704" evidence="2">
    <location>
        <begin position="10"/>
        <end position="161"/>
    </location>
</feature>
<dbReference type="Pfam" id="PF24803">
    <property type="entry name" value="DUF7704"/>
    <property type="match status" value="1"/>
</dbReference>
<dbReference type="InterPro" id="IPR056121">
    <property type="entry name" value="DUF7704"/>
</dbReference>
<keyword evidence="1" id="KW-1133">Transmembrane helix</keyword>
<comment type="caution">
    <text evidence="3">The sequence shown here is derived from an EMBL/GenBank/DDBJ whole genome shotgun (WGS) entry which is preliminary data.</text>
</comment>
<feature type="transmembrane region" description="Helical" evidence="1">
    <location>
        <begin position="64"/>
        <end position="84"/>
    </location>
</feature>
<keyword evidence="1" id="KW-0472">Membrane</keyword>
<protein>
    <recommendedName>
        <fullName evidence="2">DUF7704 domain-containing protein</fullName>
    </recommendedName>
</protein>
<dbReference type="Proteomes" id="UP000559027">
    <property type="component" value="Unassembled WGS sequence"/>
</dbReference>
<dbReference type="PANTHER" id="PTHR37019">
    <property type="entry name" value="CHROMOSOME 1, WHOLE GENOME SHOTGUN SEQUENCE"/>
    <property type="match status" value="1"/>
</dbReference>
<evidence type="ECO:0000259" key="2">
    <source>
        <dbReference type="Pfam" id="PF24803"/>
    </source>
</evidence>
<name>A0A8H5G0M6_9AGAR</name>
<keyword evidence="4" id="KW-1185">Reference proteome</keyword>
<evidence type="ECO:0000313" key="3">
    <source>
        <dbReference type="EMBL" id="KAF5355618.1"/>
    </source>
</evidence>
<dbReference type="PANTHER" id="PTHR37019:SF2">
    <property type="entry name" value="EXPERA DOMAIN-CONTAINING PROTEIN"/>
    <property type="match status" value="1"/>
</dbReference>
<reference evidence="3 4" key="1">
    <citation type="journal article" date="2020" name="ISME J.">
        <title>Uncovering the hidden diversity of litter-decomposition mechanisms in mushroom-forming fungi.</title>
        <authorList>
            <person name="Floudas D."/>
            <person name="Bentzer J."/>
            <person name="Ahren D."/>
            <person name="Johansson T."/>
            <person name="Persson P."/>
            <person name="Tunlid A."/>
        </authorList>
    </citation>
    <scope>NUCLEOTIDE SEQUENCE [LARGE SCALE GENOMIC DNA]</scope>
    <source>
        <strain evidence="3 4">CBS 146.42</strain>
    </source>
</reference>
<evidence type="ECO:0000256" key="1">
    <source>
        <dbReference type="SAM" id="Phobius"/>
    </source>
</evidence>
<feature type="transmembrane region" description="Helical" evidence="1">
    <location>
        <begin position="143"/>
        <end position="167"/>
    </location>
</feature>
<dbReference type="OrthoDB" id="2937326at2759"/>
<evidence type="ECO:0000313" key="4">
    <source>
        <dbReference type="Proteomes" id="UP000559027"/>
    </source>
</evidence>
<dbReference type="AlphaFoldDB" id="A0A8H5G0M6"/>
<keyword evidence="1" id="KW-0812">Transmembrane</keyword>
<accession>A0A8H5G0M6</accession>
<sequence length="178" mass="20015">MNMSDSSFPALPGIYRLVFLHLEPLSTFIPVLSVWIAPGINWFYQEQIPSNAPIPISLDDRTRMIISQLVNCYLLLGLLSSIVFRAVRSTLPNNPSAQERLIGASLLALAIADVTHVLATFFGLPEQLRYTPQNWNGMTHGNITITTLLFFTRVAWFLGIGRARFYFGQTENQRVKSS</sequence>
<organism evidence="3 4">
    <name type="scientific">Leucocoprinus leucothites</name>
    <dbReference type="NCBI Taxonomy" id="201217"/>
    <lineage>
        <taxon>Eukaryota</taxon>
        <taxon>Fungi</taxon>
        <taxon>Dikarya</taxon>
        <taxon>Basidiomycota</taxon>
        <taxon>Agaricomycotina</taxon>
        <taxon>Agaricomycetes</taxon>
        <taxon>Agaricomycetidae</taxon>
        <taxon>Agaricales</taxon>
        <taxon>Agaricineae</taxon>
        <taxon>Agaricaceae</taxon>
        <taxon>Leucocoprinus</taxon>
    </lineage>
</organism>
<gene>
    <name evidence="3" type="ORF">D9756_003956</name>
</gene>
<proteinExistence type="predicted"/>